<evidence type="ECO:0000313" key="1">
    <source>
        <dbReference type="EMBL" id="SCM73405.1"/>
    </source>
</evidence>
<protein>
    <submittedName>
        <fullName evidence="1">Uncharacterized protein</fullName>
    </submittedName>
</protein>
<proteinExistence type="predicted"/>
<organism evidence="1">
    <name type="scientific">uncultured Pleomorphomonas sp</name>
    <dbReference type="NCBI Taxonomy" id="442121"/>
    <lineage>
        <taxon>Bacteria</taxon>
        <taxon>Pseudomonadati</taxon>
        <taxon>Pseudomonadota</taxon>
        <taxon>Alphaproteobacteria</taxon>
        <taxon>Hyphomicrobiales</taxon>
        <taxon>Pleomorphomonadaceae</taxon>
        <taxon>Pleomorphomonas</taxon>
        <taxon>environmental samples</taxon>
    </lineage>
</organism>
<name>A0A212L7B7_9HYPH</name>
<dbReference type="AlphaFoldDB" id="A0A212L7B7"/>
<dbReference type="RefSeq" id="WP_288199477.1">
    <property type="nucleotide sequence ID" value="NZ_LT608334.1"/>
</dbReference>
<sequence>MVIALAAHLAMRGRLEAIPQAADYVVRTMVEDARIGIKTSVAAAKRRIARRARP</sequence>
<dbReference type="EMBL" id="FMJD01000003">
    <property type="protein sequence ID" value="SCM73405.1"/>
    <property type="molecule type" value="Genomic_DNA"/>
</dbReference>
<accession>A0A212L7B7</accession>
<reference evidence="1" key="1">
    <citation type="submission" date="2016-08" db="EMBL/GenBank/DDBJ databases">
        <authorList>
            <person name="Seilhamer J.J."/>
        </authorList>
    </citation>
    <scope>NUCLEOTIDE SEQUENCE</scope>
    <source>
        <strain evidence="1">86</strain>
    </source>
</reference>
<gene>
    <name evidence="1" type="ORF">KL86PLE_110054</name>
</gene>